<protein>
    <submittedName>
        <fullName evidence="3">Acyl-CoA dehydrogenase</fullName>
    </submittedName>
</protein>
<evidence type="ECO:0000313" key="3">
    <source>
        <dbReference type="EMBL" id="CQD04772.1"/>
    </source>
</evidence>
<dbReference type="Pfam" id="PF02771">
    <property type="entry name" value="Acyl-CoA_dh_N"/>
    <property type="match status" value="1"/>
</dbReference>
<dbReference type="InterPro" id="IPR037069">
    <property type="entry name" value="AcylCoA_DH/ox_N_sf"/>
</dbReference>
<dbReference type="Proteomes" id="UP000182227">
    <property type="component" value="Unassembled WGS sequence"/>
</dbReference>
<dbReference type="Gene3D" id="1.10.540.10">
    <property type="entry name" value="Acyl-CoA dehydrogenase/oxidase, N-terminal domain"/>
    <property type="match status" value="1"/>
</dbReference>
<dbReference type="GO" id="GO:0016627">
    <property type="term" value="F:oxidoreductase activity, acting on the CH-CH group of donors"/>
    <property type="evidence" value="ECO:0007669"/>
    <property type="project" value="InterPro"/>
</dbReference>
<gene>
    <name evidence="3" type="ORF">BN970_00821</name>
</gene>
<evidence type="ECO:0000259" key="2">
    <source>
        <dbReference type="Pfam" id="PF02771"/>
    </source>
</evidence>
<dbReference type="InterPro" id="IPR013786">
    <property type="entry name" value="AcylCoA_DH/ox_N"/>
</dbReference>
<feature type="region of interest" description="Disordered" evidence="1">
    <location>
        <begin position="67"/>
        <end position="105"/>
    </location>
</feature>
<name>A0A0U1CYS5_9MYCO</name>
<dbReference type="GO" id="GO:0050660">
    <property type="term" value="F:flavin adenine dinucleotide binding"/>
    <property type="evidence" value="ECO:0007669"/>
    <property type="project" value="InterPro"/>
</dbReference>
<dbReference type="SUPFAM" id="SSF56645">
    <property type="entry name" value="Acyl-CoA dehydrogenase NM domain-like"/>
    <property type="match status" value="1"/>
</dbReference>
<reference evidence="3 4" key="1">
    <citation type="submission" date="2015-03" db="EMBL/GenBank/DDBJ databases">
        <authorList>
            <person name="Murphy D."/>
        </authorList>
    </citation>
    <scope>NUCLEOTIDE SEQUENCE [LARGE SCALE GENOMIC DNA]</scope>
    <source>
        <strain evidence="3 4">D16</strain>
    </source>
</reference>
<dbReference type="InterPro" id="IPR009100">
    <property type="entry name" value="AcylCoA_DH/oxidase_NM_dom_sf"/>
</dbReference>
<accession>A0A0U1CYS5</accession>
<evidence type="ECO:0000313" key="4">
    <source>
        <dbReference type="Proteomes" id="UP000182227"/>
    </source>
</evidence>
<dbReference type="AlphaFoldDB" id="A0A0U1CYS5"/>
<evidence type="ECO:0000256" key="1">
    <source>
        <dbReference type="SAM" id="MobiDB-lite"/>
    </source>
</evidence>
<dbReference type="EMBL" id="CTEF01000001">
    <property type="protein sequence ID" value="CQD04772.1"/>
    <property type="molecule type" value="Genomic_DNA"/>
</dbReference>
<sequence>MTISVAERAELAAAVSDLLHDECTEQDVRRVMSTEDGFDRGLWRRLAAQGVTGLLVGTEYGGVGLGAAGGSRPSPEAAGAAQAPTTTSERCCRGWSTGRPSEPSH</sequence>
<proteinExistence type="predicted"/>
<organism evidence="3 4">
    <name type="scientific">Mycolicibacterium conceptionense</name>
    <dbReference type="NCBI Taxonomy" id="451644"/>
    <lineage>
        <taxon>Bacteria</taxon>
        <taxon>Bacillati</taxon>
        <taxon>Actinomycetota</taxon>
        <taxon>Actinomycetes</taxon>
        <taxon>Mycobacteriales</taxon>
        <taxon>Mycobacteriaceae</taxon>
        <taxon>Mycolicibacterium</taxon>
    </lineage>
</organism>
<feature type="domain" description="Acyl-CoA dehydrogenase/oxidase N-terminal" evidence="2">
    <location>
        <begin position="7"/>
        <end position="67"/>
    </location>
</feature>